<keyword evidence="2" id="KW-1185">Reference proteome</keyword>
<dbReference type="KEGG" id="sdd:D9753_02985"/>
<organism evidence="1 2">
    <name type="scientific">Streptomyces dangxiongensis</name>
    <dbReference type="NCBI Taxonomy" id="1442032"/>
    <lineage>
        <taxon>Bacteria</taxon>
        <taxon>Bacillati</taxon>
        <taxon>Actinomycetota</taxon>
        <taxon>Actinomycetes</taxon>
        <taxon>Kitasatosporales</taxon>
        <taxon>Streptomycetaceae</taxon>
        <taxon>Streptomyces</taxon>
    </lineage>
</organism>
<sequence length="281" mass="30165">MRRGIVAVAVLTAVSAAGCDTGPPPGLVVKGTPPASPYSGPLHVPTRNTEGTGPRALRLASGAAGRALECDGEIFDGSGPDAWSAADGGDTPEEGLARYFDMAEPQDPDSGYRVERRSADRVLYSYDVAGRTKVAVVVARDQKDRPGWGPETNASCDPAELPARYAAAWGWEVWTDGHGRRLPVTRISGSAGSAHCGWQSAHFLRLDGRTYVRDPDGVLGRDGLLRAPYRGDVRMPAAAHDTGYHYPGRRLWLTDDRNTAYVRTSHGVEAWPRAKERTGCD</sequence>
<name>A0A3G2J8S7_9ACTN</name>
<dbReference type="PROSITE" id="PS51257">
    <property type="entry name" value="PROKAR_LIPOPROTEIN"/>
    <property type="match status" value="1"/>
</dbReference>
<evidence type="ECO:0000313" key="1">
    <source>
        <dbReference type="EMBL" id="AYN38081.1"/>
    </source>
</evidence>
<reference evidence="1 2" key="1">
    <citation type="submission" date="2018-10" db="EMBL/GenBank/DDBJ databases">
        <title>The genome of Streptomyces dangxiongensis Z022.</title>
        <authorList>
            <person name="Zhang B."/>
        </authorList>
    </citation>
    <scope>NUCLEOTIDE SEQUENCE [LARGE SCALE GENOMIC DNA]</scope>
    <source>
        <strain evidence="1 2">Z022</strain>
    </source>
</reference>
<dbReference type="Proteomes" id="UP000268329">
    <property type="component" value="Chromosome"/>
</dbReference>
<accession>A0A3G2J8S7</accession>
<evidence type="ECO:0008006" key="3">
    <source>
        <dbReference type="Google" id="ProtNLM"/>
    </source>
</evidence>
<evidence type="ECO:0000313" key="2">
    <source>
        <dbReference type="Proteomes" id="UP000268329"/>
    </source>
</evidence>
<dbReference type="OrthoDB" id="5183782at2"/>
<dbReference type="RefSeq" id="WP_121785590.1">
    <property type="nucleotide sequence ID" value="NZ_CP033073.1"/>
</dbReference>
<gene>
    <name evidence="1" type="ORF">D9753_02985</name>
</gene>
<dbReference type="EMBL" id="CP033073">
    <property type="protein sequence ID" value="AYN38081.1"/>
    <property type="molecule type" value="Genomic_DNA"/>
</dbReference>
<protein>
    <recommendedName>
        <fullName evidence="3">Lipoprotein</fullName>
    </recommendedName>
</protein>
<proteinExistence type="predicted"/>
<dbReference type="AlphaFoldDB" id="A0A3G2J8S7"/>